<name>A0A5N6MYV8_9ASTR</name>
<dbReference type="Proteomes" id="UP000326396">
    <property type="component" value="Linkage Group LG4"/>
</dbReference>
<comment type="caution">
    <text evidence="1">The sequence shown here is derived from an EMBL/GenBank/DDBJ whole genome shotgun (WGS) entry which is preliminary data.</text>
</comment>
<keyword evidence="2" id="KW-1185">Reference proteome</keyword>
<gene>
    <name evidence="1" type="ORF">E3N88_27821</name>
</gene>
<sequence>MYGRWERSFAILPQFCFTSISEFDHCKHTVVIDLGHLSEIITHEHDDQTLDNSKFLETGNSEHENHVHNRAKIQEMGFESANVSSDHGQNDSDSTQVVEKLATSLKSTNMSAVVESQTLLATKENNVGSFITEDETEDSDEVQHDTIDSTDFIRLEDLDAFDSSEDTVAE</sequence>
<evidence type="ECO:0000313" key="2">
    <source>
        <dbReference type="Proteomes" id="UP000326396"/>
    </source>
</evidence>
<dbReference type="OrthoDB" id="1928179at2759"/>
<proteinExistence type="predicted"/>
<accession>A0A5N6MYV8</accession>
<reference evidence="1 2" key="1">
    <citation type="submission" date="2019-05" db="EMBL/GenBank/DDBJ databases">
        <title>Mikania micrantha, genome provides insights into the molecular mechanism of rapid growth.</title>
        <authorList>
            <person name="Liu B."/>
        </authorList>
    </citation>
    <scope>NUCLEOTIDE SEQUENCE [LARGE SCALE GENOMIC DNA]</scope>
    <source>
        <strain evidence="1">NLD-2019</strain>
        <tissue evidence="1">Leaf</tissue>
    </source>
</reference>
<protein>
    <submittedName>
        <fullName evidence="1">Uncharacterized protein</fullName>
    </submittedName>
</protein>
<organism evidence="1 2">
    <name type="scientific">Mikania micrantha</name>
    <name type="common">bitter vine</name>
    <dbReference type="NCBI Taxonomy" id="192012"/>
    <lineage>
        <taxon>Eukaryota</taxon>
        <taxon>Viridiplantae</taxon>
        <taxon>Streptophyta</taxon>
        <taxon>Embryophyta</taxon>
        <taxon>Tracheophyta</taxon>
        <taxon>Spermatophyta</taxon>
        <taxon>Magnoliopsida</taxon>
        <taxon>eudicotyledons</taxon>
        <taxon>Gunneridae</taxon>
        <taxon>Pentapetalae</taxon>
        <taxon>asterids</taxon>
        <taxon>campanulids</taxon>
        <taxon>Asterales</taxon>
        <taxon>Asteraceae</taxon>
        <taxon>Asteroideae</taxon>
        <taxon>Heliantheae alliance</taxon>
        <taxon>Eupatorieae</taxon>
        <taxon>Mikania</taxon>
    </lineage>
</organism>
<dbReference type="AlphaFoldDB" id="A0A5N6MYV8"/>
<dbReference type="EMBL" id="SZYD01000014">
    <property type="protein sequence ID" value="KAD4179230.1"/>
    <property type="molecule type" value="Genomic_DNA"/>
</dbReference>
<evidence type="ECO:0000313" key="1">
    <source>
        <dbReference type="EMBL" id="KAD4179230.1"/>
    </source>
</evidence>